<evidence type="ECO:0000256" key="1">
    <source>
        <dbReference type="ARBA" id="ARBA00006525"/>
    </source>
</evidence>
<dbReference type="GO" id="GO:0009294">
    <property type="term" value="P:DNA-mediated transformation"/>
    <property type="evidence" value="ECO:0007669"/>
    <property type="project" value="InterPro"/>
</dbReference>
<dbReference type="SUPFAM" id="SSF102405">
    <property type="entry name" value="MCP/YpsA-like"/>
    <property type="match status" value="1"/>
</dbReference>
<evidence type="ECO:0000259" key="2">
    <source>
        <dbReference type="Pfam" id="PF02481"/>
    </source>
</evidence>
<dbReference type="InterPro" id="IPR057666">
    <property type="entry name" value="DrpA_SLOG"/>
</dbReference>
<dbReference type="PANTHER" id="PTHR43022">
    <property type="entry name" value="PROTEIN SMF"/>
    <property type="match status" value="1"/>
</dbReference>
<protein>
    <submittedName>
        <fullName evidence="4">Protecting protein DprA protein</fullName>
    </submittedName>
</protein>
<dbReference type="Gene3D" id="3.40.50.450">
    <property type="match status" value="1"/>
</dbReference>
<sequence length="370" mass="40547">MDNERRDDEKKYWVALSTHGKIGGRTLLKLYKKFKSLEKVWQAGQWQLAEAGLNLDQVEAVKEVISKKNPEKEWEKVQKHKIDVLIYPDVDYPKLLKELPDPPGILYLRGKILPSDEIALAVVGSRKFSTYGERVTSELVYPLASQKITIVSGLALGIDTLAHRSALEAGGRTLAVLGCGLDQIYPVSNIRLADKIIAGSGAIISEFPLGMPALRFNFPIRNRIIAGLSLGTLVVEAAPNSGSLLTATASIDYNREVFAVPGSIFSETSVGTNRLIKMGAKMVTNFKDILEELSLEDKKAQNKAQEIIPDSPEEEILLNLLKQPVLVDLLVQKSGLETGMVNSTLIQLEIKGKVTNLGGSQYVISGKLKS</sequence>
<dbReference type="InterPro" id="IPR041614">
    <property type="entry name" value="DprA_WH"/>
</dbReference>
<feature type="domain" description="Smf/DprA SLOG" evidence="2">
    <location>
        <begin position="84"/>
        <end position="293"/>
    </location>
</feature>
<dbReference type="PANTHER" id="PTHR43022:SF1">
    <property type="entry name" value="PROTEIN SMF"/>
    <property type="match status" value="1"/>
</dbReference>
<evidence type="ECO:0000259" key="3">
    <source>
        <dbReference type="Pfam" id="PF17782"/>
    </source>
</evidence>
<feature type="domain" description="DprA winged helix" evidence="3">
    <location>
        <begin position="305"/>
        <end position="359"/>
    </location>
</feature>
<dbReference type="Pfam" id="PF02481">
    <property type="entry name" value="DNA_processg_A"/>
    <property type="match status" value="1"/>
</dbReference>
<comment type="caution">
    <text evidence="4">The sequence shown here is derived from an EMBL/GenBank/DDBJ whole genome shotgun (WGS) entry which is preliminary data.</text>
</comment>
<dbReference type="PATRIC" id="fig|1618331.3.peg.569"/>
<gene>
    <name evidence="4" type="ORF">US31_C0009G0013</name>
</gene>
<dbReference type="Proteomes" id="UP000034508">
    <property type="component" value="Unassembled WGS sequence"/>
</dbReference>
<dbReference type="EMBL" id="LBSM01000009">
    <property type="protein sequence ID" value="KKQ18114.1"/>
    <property type="molecule type" value="Genomic_DNA"/>
</dbReference>
<dbReference type="AlphaFoldDB" id="A0A0G0I1K2"/>
<dbReference type="Pfam" id="PF17782">
    <property type="entry name" value="WHD_DprA"/>
    <property type="match status" value="1"/>
</dbReference>
<dbReference type="InterPro" id="IPR003488">
    <property type="entry name" value="DprA"/>
</dbReference>
<proteinExistence type="inferred from homology"/>
<dbReference type="Gene3D" id="1.10.10.10">
    <property type="entry name" value="Winged helix-like DNA-binding domain superfamily/Winged helix DNA-binding domain"/>
    <property type="match status" value="1"/>
</dbReference>
<name>A0A0G0I1K2_9BACT</name>
<organism evidence="4 5">
    <name type="scientific">Berkelbacteria bacterium GW2011_GWA1_36_9</name>
    <dbReference type="NCBI Taxonomy" id="1618331"/>
    <lineage>
        <taxon>Bacteria</taxon>
        <taxon>Candidatus Berkelbacteria</taxon>
    </lineage>
</organism>
<evidence type="ECO:0000313" key="5">
    <source>
        <dbReference type="Proteomes" id="UP000034508"/>
    </source>
</evidence>
<accession>A0A0G0I1K2</accession>
<comment type="similarity">
    <text evidence="1">Belongs to the DprA/Smf family.</text>
</comment>
<dbReference type="NCBIfam" id="TIGR00732">
    <property type="entry name" value="dprA"/>
    <property type="match status" value="1"/>
</dbReference>
<evidence type="ECO:0000313" key="4">
    <source>
        <dbReference type="EMBL" id="KKQ18114.1"/>
    </source>
</evidence>
<dbReference type="InterPro" id="IPR036388">
    <property type="entry name" value="WH-like_DNA-bd_sf"/>
</dbReference>
<reference evidence="4 5" key="1">
    <citation type="journal article" date="2015" name="Nature">
        <title>rRNA introns, odd ribosomes, and small enigmatic genomes across a large radiation of phyla.</title>
        <authorList>
            <person name="Brown C.T."/>
            <person name="Hug L.A."/>
            <person name="Thomas B.C."/>
            <person name="Sharon I."/>
            <person name="Castelle C.J."/>
            <person name="Singh A."/>
            <person name="Wilkins M.J."/>
            <person name="Williams K.H."/>
            <person name="Banfield J.F."/>
        </authorList>
    </citation>
    <scope>NUCLEOTIDE SEQUENCE [LARGE SCALE GENOMIC DNA]</scope>
</reference>